<evidence type="ECO:0008006" key="4">
    <source>
        <dbReference type="Google" id="ProtNLM"/>
    </source>
</evidence>
<keyword evidence="1" id="KW-1133">Transmembrane helix</keyword>
<keyword evidence="3" id="KW-1185">Reference proteome</keyword>
<keyword evidence="1" id="KW-0812">Transmembrane</keyword>
<feature type="transmembrane region" description="Helical" evidence="1">
    <location>
        <begin position="545"/>
        <end position="564"/>
    </location>
</feature>
<feature type="transmembrane region" description="Helical" evidence="1">
    <location>
        <begin position="629"/>
        <end position="646"/>
    </location>
</feature>
<feature type="transmembrane region" description="Helical" evidence="1">
    <location>
        <begin position="445"/>
        <end position="474"/>
    </location>
</feature>
<dbReference type="OrthoDB" id="303677at2759"/>
<organism evidence="2 3">
    <name type="scientific">Paramecium sonneborni</name>
    <dbReference type="NCBI Taxonomy" id="65129"/>
    <lineage>
        <taxon>Eukaryota</taxon>
        <taxon>Sar</taxon>
        <taxon>Alveolata</taxon>
        <taxon>Ciliophora</taxon>
        <taxon>Intramacronucleata</taxon>
        <taxon>Oligohymenophorea</taxon>
        <taxon>Peniculida</taxon>
        <taxon>Parameciidae</taxon>
        <taxon>Paramecium</taxon>
    </lineage>
</organism>
<dbReference type="Proteomes" id="UP000692954">
    <property type="component" value="Unassembled WGS sequence"/>
</dbReference>
<sequence length="681" mass="80292">MFNYTNVGFLCLKIIALLCILIGYFMNSQELNKAQKNNGNPLLLDKKDFFYYVFSRIVLIVDENFKGFDQNDVYYHIDSQFNINYEILYNTVIHGISPIAQLQYWNIQYSTLDSVTYQLQKQNKTSYLSSYKAYTDYDPFSKFQSLNDGSELITKLNSKEFAFYYIDNLQLSSIEYDNLFAQLDNNTMIIILKFDKVYFYTNRTRLSKDEHTRTKYSIDSLTATISCLLDSPIPLENHGMLLPGLFYETTPAQDINQIQLLDYMMNLYQLYEHYNLIEKKKSLKYQKDLDLFKEQFELVSNSKDAKQIQTYLDTLKNEIQELTVAINSEISGNIFVLLLGLFLCVYILYLIFFKQQELVIIDWYIIGLTIAFAFIEMNWLKITIFLILLLKMKQPVIQNLLGFLLLIIDFPFYQIVSIGSLAFLFLKQKDLISSLFFADKNLSKYAAAILIIVILCSYVKYLLIIIIPLIIFLFRKNLDVAILLICCFCRAQNLLPVILLSFQYFKENEQSYFKYPGYLIIDILYITVTHPVLPNSPILCQIDGYLHLMDIIMLICLQQMFYHFTTEINSNLEINEKSIITSIQKITEFNVEYFDNIILQLIIEIIWIIELILTEIFCYDMKHIGNQYFTLQFLCLNLFMLLFYVIKEGGGRQVELQYEKTNKQELETKEMYENQMKEIEI</sequence>
<feature type="transmembrane region" description="Helical" evidence="1">
    <location>
        <begin position="515"/>
        <end position="533"/>
    </location>
</feature>
<feature type="transmembrane region" description="Helical" evidence="1">
    <location>
        <begin position="334"/>
        <end position="352"/>
    </location>
</feature>
<accession>A0A8S1NF96</accession>
<gene>
    <name evidence="2" type="ORF">PSON_ATCC_30995.1.T0530224</name>
</gene>
<proteinExistence type="predicted"/>
<dbReference type="EMBL" id="CAJJDN010000053">
    <property type="protein sequence ID" value="CAD8089026.1"/>
    <property type="molecule type" value="Genomic_DNA"/>
</dbReference>
<evidence type="ECO:0000256" key="1">
    <source>
        <dbReference type="SAM" id="Phobius"/>
    </source>
</evidence>
<protein>
    <recommendedName>
        <fullName evidence="4">Transmembrane protein</fullName>
    </recommendedName>
</protein>
<dbReference type="AlphaFoldDB" id="A0A8S1NF96"/>
<evidence type="ECO:0000313" key="3">
    <source>
        <dbReference type="Proteomes" id="UP000692954"/>
    </source>
</evidence>
<keyword evidence="1" id="KW-0472">Membrane</keyword>
<feature type="transmembrane region" description="Helical" evidence="1">
    <location>
        <begin position="597"/>
        <end position="617"/>
    </location>
</feature>
<feature type="transmembrane region" description="Helical" evidence="1">
    <location>
        <begin position="401"/>
        <end position="425"/>
    </location>
</feature>
<feature type="transmembrane region" description="Helical" evidence="1">
    <location>
        <begin position="481"/>
        <end position="503"/>
    </location>
</feature>
<evidence type="ECO:0000313" key="2">
    <source>
        <dbReference type="EMBL" id="CAD8089026.1"/>
    </source>
</evidence>
<comment type="caution">
    <text evidence="2">The sequence shown here is derived from an EMBL/GenBank/DDBJ whole genome shotgun (WGS) entry which is preliminary data.</text>
</comment>
<feature type="transmembrane region" description="Helical" evidence="1">
    <location>
        <begin position="6"/>
        <end position="26"/>
    </location>
</feature>
<name>A0A8S1NF96_9CILI</name>
<reference evidence="2" key="1">
    <citation type="submission" date="2021-01" db="EMBL/GenBank/DDBJ databases">
        <authorList>
            <consortium name="Genoscope - CEA"/>
            <person name="William W."/>
        </authorList>
    </citation>
    <scope>NUCLEOTIDE SEQUENCE</scope>
</reference>
<feature type="transmembrane region" description="Helical" evidence="1">
    <location>
        <begin position="364"/>
        <end position="389"/>
    </location>
</feature>